<dbReference type="AlphaFoldDB" id="A0A1G9V619"/>
<protein>
    <recommendedName>
        <fullName evidence="3">DUF1433 domain-containing protein</fullName>
    </recommendedName>
</protein>
<organism evidence="1 2">
    <name type="scientific">Sediminibacillus halophilus</name>
    <dbReference type="NCBI Taxonomy" id="482461"/>
    <lineage>
        <taxon>Bacteria</taxon>
        <taxon>Bacillati</taxon>
        <taxon>Bacillota</taxon>
        <taxon>Bacilli</taxon>
        <taxon>Bacillales</taxon>
        <taxon>Bacillaceae</taxon>
        <taxon>Sediminibacillus</taxon>
    </lineage>
</organism>
<dbReference type="InterPro" id="IPR009881">
    <property type="entry name" value="DUF1433"/>
</dbReference>
<evidence type="ECO:0000313" key="1">
    <source>
        <dbReference type="EMBL" id="SDM67507.1"/>
    </source>
</evidence>
<dbReference type="Proteomes" id="UP000182347">
    <property type="component" value="Unassembled WGS sequence"/>
</dbReference>
<dbReference type="RefSeq" id="WP_074600220.1">
    <property type="nucleotide sequence ID" value="NZ_FNHF01000004.1"/>
</dbReference>
<proteinExistence type="predicted"/>
<evidence type="ECO:0008006" key="3">
    <source>
        <dbReference type="Google" id="ProtNLM"/>
    </source>
</evidence>
<dbReference type="Gene3D" id="3.10.450.130">
    <property type="entry name" value="folded 79 residue fragment of lin0334 like domains"/>
    <property type="match status" value="1"/>
</dbReference>
<dbReference type="STRING" id="482461.SAMN05216244_3143"/>
<dbReference type="Pfam" id="PF07252">
    <property type="entry name" value="DUF1433"/>
    <property type="match status" value="1"/>
</dbReference>
<evidence type="ECO:0000313" key="2">
    <source>
        <dbReference type="Proteomes" id="UP000182347"/>
    </source>
</evidence>
<accession>A0A1G9V619</accession>
<reference evidence="2" key="1">
    <citation type="submission" date="2016-10" db="EMBL/GenBank/DDBJ databases">
        <authorList>
            <person name="Varghese N."/>
            <person name="Submissions S."/>
        </authorList>
    </citation>
    <scope>NUCLEOTIDE SEQUENCE [LARGE SCALE GENOMIC DNA]</scope>
    <source>
        <strain evidence="2">CGMCC 1.6199</strain>
    </source>
</reference>
<sequence>MVKNDFDEETVNQAKETAESFLRNNYENIQTIEFSEDYSNPMGGLMIRGTVNEQEDANFLIDIDFGSENKLQVSSIGKGKDFPVEKEECKDKFCDY</sequence>
<gene>
    <name evidence="1" type="ORF">SAMN05216244_3143</name>
</gene>
<name>A0A1G9V619_9BACI</name>
<keyword evidence="2" id="KW-1185">Reference proteome</keyword>
<dbReference type="EMBL" id="FNHF01000004">
    <property type="protein sequence ID" value="SDM67507.1"/>
    <property type="molecule type" value="Genomic_DNA"/>
</dbReference>